<dbReference type="PANTHER" id="PTHR43630">
    <property type="entry name" value="POLY-BETA-1,6-N-ACETYL-D-GLUCOSAMINE SYNTHASE"/>
    <property type="match status" value="1"/>
</dbReference>
<dbReference type="InterPro" id="IPR011990">
    <property type="entry name" value="TPR-like_helical_dom_sf"/>
</dbReference>
<dbReference type="Gene3D" id="3.90.550.10">
    <property type="entry name" value="Spore Coat Polysaccharide Biosynthesis Protein SpsA, Chain A"/>
    <property type="match status" value="1"/>
</dbReference>
<sequence length="636" mass="74926">MKLSACMIAKDEEKNIARCIESYKDVVDEIIVVDTGSIDKTVEIAKTLGAKVYYYEWNNHFAEAKNFAIDHAKGDWIVFLDADEYFVNNTAQNIIPLIQRLNPSFNTIACKMKNIDYVNGKMLDEITHVRIFRRDGNIRYINSIHEILVDKTKNKILKAFLTDEKELLIHHTGYSLSDRGKKAERNLELLLLELDKAPDTPTIYHYISDCYFAIKDWEKSIEYARLFIHSGTKFVGYNVKPHQNIIDSMLRLKFNADAILEEIHIAINKFPRHPYFRFYLANLLYDFKKYDEAYNEYLMTLKLQEEYEDIEINSMPANIHYVYSFTGIIACYRNNHEDALNCFVKSLNLEKTQPDHLRRLLMIIKDFPVEDIILLLNSIYNKDDKEDLDFLVTTMAGVPLPQVLAYYSTLRIKKYGSDDLTVVYMLLANRQYDKTFAIAQKCLHEDPSNKTFAAIVAVSALMNGNGEYLDWVEEHASEQMQRFVKAMTKYEVFVFSQEYKEEYLNLMIHLYLFGTKEILNRGVQLAQYFGEKIIYAELGDLFFKYENYTVALELYQRYMTQAEVKKDDLVNRIYTVGLCWYKLREYEKAVTSFIEAYDLGYRRNDIYEFLRWSMDRLPKGNRLEERFLEIVAKIKI</sequence>
<dbReference type="Gene3D" id="1.25.40.10">
    <property type="entry name" value="Tetratricopeptide repeat domain"/>
    <property type="match status" value="2"/>
</dbReference>
<comment type="caution">
    <text evidence="2">The sequence shown here is derived from an EMBL/GenBank/DDBJ whole genome shotgun (WGS) entry which is preliminary data.</text>
</comment>
<proteinExistence type="predicted"/>
<dbReference type="AlphaFoldDB" id="A0A644W2T1"/>
<dbReference type="Pfam" id="PF00535">
    <property type="entry name" value="Glycos_transf_2"/>
    <property type="match status" value="1"/>
</dbReference>
<name>A0A644W2T1_9ZZZZ</name>
<dbReference type="PANTHER" id="PTHR43630:SF2">
    <property type="entry name" value="GLYCOSYLTRANSFERASE"/>
    <property type="match status" value="1"/>
</dbReference>
<protein>
    <recommendedName>
        <fullName evidence="1">Glycosyltransferase 2-like domain-containing protein</fullName>
    </recommendedName>
</protein>
<dbReference type="SMART" id="SM00028">
    <property type="entry name" value="TPR"/>
    <property type="match status" value="3"/>
</dbReference>
<gene>
    <name evidence="2" type="ORF">SDC9_44031</name>
</gene>
<feature type="domain" description="Glycosyltransferase 2-like" evidence="1">
    <location>
        <begin position="4"/>
        <end position="126"/>
    </location>
</feature>
<organism evidence="2">
    <name type="scientific">bioreactor metagenome</name>
    <dbReference type="NCBI Taxonomy" id="1076179"/>
    <lineage>
        <taxon>unclassified sequences</taxon>
        <taxon>metagenomes</taxon>
        <taxon>ecological metagenomes</taxon>
    </lineage>
</organism>
<evidence type="ECO:0000259" key="1">
    <source>
        <dbReference type="Pfam" id="PF00535"/>
    </source>
</evidence>
<dbReference type="InterPro" id="IPR019734">
    <property type="entry name" value="TPR_rpt"/>
</dbReference>
<reference evidence="2" key="1">
    <citation type="submission" date="2019-08" db="EMBL/GenBank/DDBJ databases">
        <authorList>
            <person name="Kucharzyk K."/>
            <person name="Murdoch R.W."/>
            <person name="Higgins S."/>
            <person name="Loffler F."/>
        </authorList>
    </citation>
    <scope>NUCLEOTIDE SEQUENCE</scope>
</reference>
<dbReference type="InterPro" id="IPR001173">
    <property type="entry name" value="Glyco_trans_2-like"/>
</dbReference>
<accession>A0A644W2T1</accession>
<dbReference type="EMBL" id="VSSQ01000576">
    <property type="protein sequence ID" value="MPL97836.1"/>
    <property type="molecule type" value="Genomic_DNA"/>
</dbReference>
<dbReference type="CDD" id="cd02511">
    <property type="entry name" value="Beta4Glucosyltransferase"/>
    <property type="match status" value="1"/>
</dbReference>
<evidence type="ECO:0000313" key="2">
    <source>
        <dbReference type="EMBL" id="MPL97836.1"/>
    </source>
</evidence>
<dbReference type="SUPFAM" id="SSF53448">
    <property type="entry name" value="Nucleotide-diphospho-sugar transferases"/>
    <property type="match status" value="1"/>
</dbReference>
<dbReference type="SUPFAM" id="SSF48452">
    <property type="entry name" value="TPR-like"/>
    <property type="match status" value="1"/>
</dbReference>
<dbReference type="InterPro" id="IPR029044">
    <property type="entry name" value="Nucleotide-diphossugar_trans"/>
</dbReference>